<evidence type="ECO:0000256" key="10">
    <source>
        <dbReference type="PROSITE-ProRule" id="PRU01360"/>
    </source>
</evidence>
<dbReference type="PANTHER" id="PTHR30069:SF29">
    <property type="entry name" value="HEMOGLOBIN AND HEMOGLOBIN-HAPTOGLOBIN-BINDING PROTEIN 1-RELATED"/>
    <property type="match status" value="1"/>
</dbReference>
<comment type="subcellular location">
    <subcellularLocation>
        <location evidence="1 10">Cell outer membrane</location>
        <topology evidence="1 10">Multi-pass membrane protein</topology>
    </subcellularLocation>
</comment>
<keyword evidence="9 10" id="KW-0998">Cell outer membrane</keyword>
<gene>
    <name evidence="15" type="ORF">CRV04_10530</name>
</gene>
<evidence type="ECO:0000256" key="3">
    <source>
        <dbReference type="ARBA" id="ARBA00022452"/>
    </source>
</evidence>
<sequence length="684" mass="76179">MKKSLILSSVAAIVLTSNAYANTDLGEVLVTTATKTEKNIEGVSASVIVVSKEDIEKISASTLKDVFEKIPSINAQYGRFPHPSSASKAAISIRGVGANGTLLLLDGKRLSAETENPYEMNRIPASMIERIEIVKGSMSTLYGSDAIGGVINIITKKITEPQTAIDLKYGLNHKGDAKQKNFNFTTIGKNEYFNYKIFGSVIDSTSFTKKKSYTQSAVNPQTGMILGANPQNGISGNEGVTYADDATVLSFGTRIEKELTKNFIAGLDFNYFKEEREGTYLGNAKFSGGGLIKNTPILSEDNNKRIDLSSDFVYHANDDLTTSLRFYRSYYKKRNETTPQNFTGPVNKKFSANVTIDNVESTTTYTLNDFNTLTFGAEYRKENRDSSAINPDPNSDEFITKEVTYKSAYIQDELSITDSLNATLGARYDNISNAENKVTFQAGMVQKFTDNTSLRVNYSQGFRAPDIAELYVVAPVYKDGKRFGSDVIYGPKTTSYDLKPEESQSFEIALLNNFNDFSSEIVLFHTNIKDKIELVSYGTGNAKFYTSENLDKVEINGAELRLDYKFSKFFQSNFNLTYLDSEDKSSNKELTFTPDVSASLGLDYKINDKLNTNVSFRYIAEQYTDTQNSETTDAYTLVDLSLNYKINKIINFYAGIDNVFDKKLEEELGVNVGSYVYGGFRFNF</sequence>
<dbReference type="CDD" id="cd01347">
    <property type="entry name" value="ligand_gated_channel"/>
    <property type="match status" value="1"/>
</dbReference>
<comment type="similarity">
    <text evidence="10 11">Belongs to the TonB-dependent receptor family.</text>
</comment>
<evidence type="ECO:0000256" key="8">
    <source>
        <dbReference type="ARBA" id="ARBA00023170"/>
    </source>
</evidence>
<evidence type="ECO:0000256" key="12">
    <source>
        <dbReference type="SAM" id="SignalP"/>
    </source>
</evidence>
<dbReference type="Gene3D" id="2.170.130.10">
    <property type="entry name" value="TonB-dependent receptor, plug domain"/>
    <property type="match status" value="1"/>
</dbReference>
<dbReference type="SUPFAM" id="SSF56935">
    <property type="entry name" value="Porins"/>
    <property type="match status" value="1"/>
</dbReference>
<comment type="caution">
    <text evidence="15">The sequence shown here is derived from an EMBL/GenBank/DDBJ whole genome shotgun (WGS) entry which is preliminary data.</text>
</comment>
<protein>
    <submittedName>
        <fullName evidence="15">TonB-dependent receptor</fullName>
    </submittedName>
</protein>
<name>A0A4V1LNQ8_9BACT</name>
<keyword evidence="7 10" id="KW-0472">Membrane</keyword>
<dbReference type="AlphaFoldDB" id="A0A4V1LNQ8"/>
<dbReference type="Proteomes" id="UP000290657">
    <property type="component" value="Unassembled WGS sequence"/>
</dbReference>
<evidence type="ECO:0000259" key="13">
    <source>
        <dbReference type="Pfam" id="PF00593"/>
    </source>
</evidence>
<dbReference type="Gene3D" id="2.40.170.20">
    <property type="entry name" value="TonB-dependent receptor, beta-barrel domain"/>
    <property type="match status" value="1"/>
</dbReference>
<dbReference type="GO" id="GO:0015344">
    <property type="term" value="F:siderophore uptake transmembrane transporter activity"/>
    <property type="evidence" value="ECO:0007669"/>
    <property type="project" value="TreeGrafter"/>
</dbReference>
<keyword evidence="3 10" id="KW-1134">Transmembrane beta strand</keyword>
<keyword evidence="16" id="KW-1185">Reference proteome</keyword>
<dbReference type="PANTHER" id="PTHR30069">
    <property type="entry name" value="TONB-DEPENDENT OUTER MEMBRANE RECEPTOR"/>
    <property type="match status" value="1"/>
</dbReference>
<dbReference type="InterPro" id="IPR012910">
    <property type="entry name" value="Plug_dom"/>
</dbReference>
<evidence type="ECO:0000256" key="6">
    <source>
        <dbReference type="ARBA" id="ARBA00023077"/>
    </source>
</evidence>
<evidence type="ECO:0000313" key="15">
    <source>
        <dbReference type="EMBL" id="RXJ55267.1"/>
    </source>
</evidence>
<keyword evidence="4 10" id="KW-0812">Transmembrane</keyword>
<evidence type="ECO:0000256" key="9">
    <source>
        <dbReference type="ARBA" id="ARBA00023237"/>
    </source>
</evidence>
<keyword evidence="8 15" id="KW-0675">Receptor</keyword>
<feature type="domain" description="TonB-dependent receptor-like beta-barrel" evidence="13">
    <location>
        <begin position="270"/>
        <end position="659"/>
    </location>
</feature>
<organism evidence="15 16">
    <name type="scientific">Candidatus Marinarcus aquaticus</name>
    <dbReference type="NCBI Taxonomy" id="2044504"/>
    <lineage>
        <taxon>Bacteria</taxon>
        <taxon>Pseudomonadati</taxon>
        <taxon>Campylobacterota</taxon>
        <taxon>Epsilonproteobacteria</taxon>
        <taxon>Campylobacterales</taxon>
        <taxon>Arcobacteraceae</taxon>
        <taxon>Candidatus Marinarcus</taxon>
    </lineage>
</organism>
<dbReference type="InterPro" id="IPR037066">
    <property type="entry name" value="Plug_dom_sf"/>
</dbReference>
<keyword evidence="6 11" id="KW-0798">TonB box</keyword>
<dbReference type="PROSITE" id="PS52016">
    <property type="entry name" value="TONB_DEPENDENT_REC_3"/>
    <property type="match status" value="1"/>
</dbReference>
<evidence type="ECO:0000256" key="5">
    <source>
        <dbReference type="ARBA" id="ARBA00022729"/>
    </source>
</evidence>
<evidence type="ECO:0000313" key="16">
    <source>
        <dbReference type="Proteomes" id="UP000290657"/>
    </source>
</evidence>
<keyword evidence="5 12" id="KW-0732">Signal</keyword>
<dbReference type="GO" id="GO:0044718">
    <property type="term" value="P:siderophore transmembrane transport"/>
    <property type="evidence" value="ECO:0007669"/>
    <property type="project" value="TreeGrafter"/>
</dbReference>
<evidence type="ECO:0000256" key="2">
    <source>
        <dbReference type="ARBA" id="ARBA00022448"/>
    </source>
</evidence>
<feature type="chain" id="PRO_5020675786" evidence="12">
    <location>
        <begin position="22"/>
        <end position="684"/>
    </location>
</feature>
<keyword evidence="2 10" id="KW-0813">Transport</keyword>
<evidence type="ECO:0000256" key="1">
    <source>
        <dbReference type="ARBA" id="ARBA00004571"/>
    </source>
</evidence>
<feature type="domain" description="TonB-dependent receptor plug" evidence="14">
    <location>
        <begin position="42"/>
        <end position="150"/>
    </location>
</feature>
<dbReference type="InterPro" id="IPR036942">
    <property type="entry name" value="Beta-barrel_TonB_sf"/>
</dbReference>
<accession>A0A4V1LNQ8</accession>
<dbReference type="InterPro" id="IPR039426">
    <property type="entry name" value="TonB-dep_rcpt-like"/>
</dbReference>
<dbReference type="OrthoDB" id="5389752at2"/>
<dbReference type="GO" id="GO:0009279">
    <property type="term" value="C:cell outer membrane"/>
    <property type="evidence" value="ECO:0007669"/>
    <property type="project" value="UniProtKB-SubCell"/>
</dbReference>
<dbReference type="Pfam" id="PF00593">
    <property type="entry name" value="TonB_dep_Rec_b-barrel"/>
    <property type="match status" value="1"/>
</dbReference>
<evidence type="ECO:0000256" key="4">
    <source>
        <dbReference type="ARBA" id="ARBA00022692"/>
    </source>
</evidence>
<dbReference type="EMBL" id="PDKN01000008">
    <property type="protein sequence ID" value="RXJ55267.1"/>
    <property type="molecule type" value="Genomic_DNA"/>
</dbReference>
<evidence type="ECO:0000259" key="14">
    <source>
        <dbReference type="Pfam" id="PF07715"/>
    </source>
</evidence>
<dbReference type="RefSeq" id="WP_128996813.1">
    <property type="nucleotide sequence ID" value="NZ_PDKN01000008.1"/>
</dbReference>
<feature type="signal peptide" evidence="12">
    <location>
        <begin position="1"/>
        <end position="21"/>
    </location>
</feature>
<evidence type="ECO:0000256" key="7">
    <source>
        <dbReference type="ARBA" id="ARBA00023136"/>
    </source>
</evidence>
<dbReference type="InterPro" id="IPR000531">
    <property type="entry name" value="Beta-barrel_TonB"/>
</dbReference>
<dbReference type="Pfam" id="PF07715">
    <property type="entry name" value="Plug"/>
    <property type="match status" value="1"/>
</dbReference>
<proteinExistence type="inferred from homology"/>
<reference evidence="15 16" key="1">
    <citation type="submission" date="2017-10" db="EMBL/GenBank/DDBJ databases">
        <title>Genomics of the genus Arcobacter.</title>
        <authorList>
            <person name="Perez-Cataluna A."/>
            <person name="Figueras M.J."/>
        </authorList>
    </citation>
    <scope>NUCLEOTIDE SEQUENCE [LARGE SCALE GENOMIC DNA]</scope>
    <source>
        <strain evidence="15 16">CECT 8987</strain>
    </source>
</reference>
<evidence type="ECO:0000256" key="11">
    <source>
        <dbReference type="RuleBase" id="RU003357"/>
    </source>
</evidence>